<feature type="region of interest" description="Disordered" evidence="19">
    <location>
        <begin position="545"/>
        <end position="568"/>
    </location>
</feature>
<evidence type="ECO:0000256" key="6">
    <source>
        <dbReference type="ARBA" id="ARBA00022660"/>
    </source>
</evidence>
<dbReference type="NCBIfam" id="TIGR02891">
    <property type="entry name" value="CtaD_CoxA"/>
    <property type="match status" value="1"/>
</dbReference>
<protein>
    <recommendedName>
        <fullName evidence="18">Cytochrome c oxidase subunit 1</fullName>
        <ecNumber evidence="18">7.1.1.9</ecNumber>
    </recommendedName>
</protein>
<keyword evidence="9" id="KW-1278">Translocase</keyword>
<dbReference type="InterPro" id="IPR036927">
    <property type="entry name" value="Cyt_c_oxase-like_su1_sf"/>
</dbReference>
<evidence type="ECO:0000256" key="2">
    <source>
        <dbReference type="ARBA" id="ARBA00004673"/>
    </source>
</evidence>
<dbReference type="PROSITE" id="PS50855">
    <property type="entry name" value="COX1"/>
    <property type="match status" value="1"/>
</dbReference>
<comment type="similarity">
    <text evidence="3 17">Belongs to the heme-copper respiratory oxidase family.</text>
</comment>
<keyword evidence="8 18" id="KW-0479">Metal-binding</keyword>
<evidence type="ECO:0000256" key="3">
    <source>
        <dbReference type="ARBA" id="ARBA00009578"/>
    </source>
</evidence>
<keyword evidence="12 18" id="KW-0408">Iron</keyword>
<dbReference type="SUPFAM" id="SSF81442">
    <property type="entry name" value="Cytochrome c oxidase subunit I-like"/>
    <property type="match status" value="1"/>
</dbReference>
<feature type="transmembrane region" description="Helical" evidence="18">
    <location>
        <begin position="313"/>
        <end position="335"/>
    </location>
</feature>
<keyword evidence="18" id="KW-1003">Cell membrane</keyword>
<feature type="transmembrane region" description="Helical" evidence="18">
    <location>
        <begin position="167"/>
        <end position="192"/>
    </location>
</feature>
<evidence type="ECO:0000256" key="15">
    <source>
        <dbReference type="ARBA" id="ARBA00025218"/>
    </source>
</evidence>
<evidence type="ECO:0000256" key="10">
    <source>
        <dbReference type="ARBA" id="ARBA00022982"/>
    </source>
</evidence>
<comment type="catalytic activity">
    <reaction evidence="16 18">
        <text>4 Fe(II)-[cytochrome c] + O2 + 8 H(+)(in) = 4 Fe(III)-[cytochrome c] + 2 H2O + 4 H(+)(out)</text>
        <dbReference type="Rhea" id="RHEA:11436"/>
        <dbReference type="Rhea" id="RHEA-COMP:10350"/>
        <dbReference type="Rhea" id="RHEA-COMP:14399"/>
        <dbReference type="ChEBI" id="CHEBI:15377"/>
        <dbReference type="ChEBI" id="CHEBI:15378"/>
        <dbReference type="ChEBI" id="CHEBI:15379"/>
        <dbReference type="ChEBI" id="CHEBI:29033"/>
        <dbReference type="ChEBI" id="CHEBI:29034"/>
        <dbReference type="EC" id="7.1.1.9"/>
    </reaction>
</comment>
<feature type="compositionally biased region" description="Low complexity" evidence="19">
    <location>
        <begin position="551"/>
        <end position="560"/>
    </location>
</feature>
<evidence type="ECO:0000256" key="11">
    <source>
        <dbReference type="ARBA" id="ARBA00022989"/>
    </source>
</evidence>
<comment type="function">
    <text evidence="15 18">Cytochrome c oxidase is the component of the respiratory chain that catalyzes the reduction of oxygen to water. Subunits 1-3 form the functional core of the enzyme complex. CO I is the catalytic subunit of the enzyme. Electrons originating in cytochrome c are transferred via the copper A center of subunit 2 and heme A of subunit 1 to the bimetallic center formed by heme A3 and copper B.</text>
</comment>
<keyword evidence="10 17" id="KW-0249">Electron transport</keyword>
<comment type="caution">
    <text evidence="21">The sequence shown here is derived from an EMBL/GenBank/DDBJ whole genome shotgun (WGS) entry which is preliminary data.</text>
</comment>
<feature type="transmembrane region" description="Helical" evidence="18">
    <location>
        <begin position="204"/>
        <end position="230"/>
    </location>
</feature>
<evidence type="ECO:0000256" key="14">
    <source>
        <dbReference type="ARBA" id="ARBA00023136"/>
    </source>
</evidence>
<dbReference type="Proteomes" id="UP001216579">
    <property type="component" value="Unassembled WGS sequence"/>
</dbReference>
<evidence type="ECO:0000256" key="1">
    <source>
        <dbReference type="ARBA" id="ARBA00004141"/>
    </source>
</evidence>
<name>A0ABT5ZIW0_9ACTN</name>
<feature type="transmembrane region" description="Helical" evidence="18">
    <location>
        <begin position="286"/>
        <end position="307"/>
    </location>
</feature>
<evidence type="ECO:0000256" key="9">
    <source>
        <dbReference type="ARBA" id="ARBA00022967"/>
    </source>
</evidence>
<evidence type="ECO:0000256" key="13">
    <source>
        <dbReference type="ARBA" id="ARBA00023008"/>
    </source>
</evidence>
<evidence type="ECO:0000256" key="4">
    <source>
        <dbReference type="ARBA" id="ARBA00022448"/>
    </source>
</evidence>
<keyword evidence="5 17" id="KW-0349">Heme</keyword>
<evidence type="ECO:0000256" key="5">
    <source>
        <dbReference type="ARBA" id="ARBA00022617"/>
    </source>
</evidence>
<gene>
    <name evidence="21" type="primary">ctaD</name>
    <name evidence="21" type="ORF">P3G67_11025</name>
</gene>
<keyword evidence="14 18" id="KW-0472">Membrane</keyword>
<feature type="transmembrane region" description="Helical" evidence="18">
    <location>
        <begin position="356"/>
        <end position="376"/>
    </location>
</feature>
<dbReference type="RefSeq" id="WP_276093393.1">
    <property type="nucleotide sequence ID" value="NZ_JARJBC010000005.1"/>
</dbReference>
<keyword evidence="4 17" id="KW-0813">Transport</keyword>
<dbReference type="PANTHER" id="PTHR10422:SF18">
    <property type="entry name" value="CYTOCHROME C OXIDASE SUBUNIT 1"/>
    <property type="match status" value="1"/>
</dbReference>
<feature type="domain" description="Cytochrome oxidase subunit I profile" evidence="20">
    <location>
        <begin position="21"/>
        <end position="533"/>
    </location>
</feature>
<evidence type="ECO:0000256" key="16">
    <source>
        <dbReference type="ARBA" id="ARBA00047816"/>
    </source>
</evidence>
<evidence type="ECO:0000256" key="18">
    <source>
        <dbReference type="RuleBase" id="RU363061"/>
    </source>
</evidence>
<feature type="transmembrane region" description="Helical" evidence="18">
    <location>
        <begin position="250"/>
        <end position="274"/>
    </location>
</feature>
<dbReference type="Gene3D" id="1.20.210.10">
    <property type="entry name" value="Cytochrome c oxidase-like, subunit I domain"/>
    <property type="match status" value="1"/>
</dbReference>
<comment type="pathway">
    <text evidence="2 18">Energy metabolism; oxidative phosphorylation.</text>
</comment>
<keyword evidence="13 18" id="KW-0186">Copper</keyword>
<proteinExistence type="inferred from homology"/>
<feature type="transmembrane region" description="Helical" evidence="18">
    <location>
        <begin position="388"/>
        <end position="414"/>
    </location>
</feature>
<evidence type="ECO:0000256" key="17">
    <source>
        <dbReference type="RuleBase" id="RU000370"/>
    </source>
</evidence>
<feature type="transmembrane region" description="Helical" evidence="18">
    <location>
        <begin position="468"/>
        <end position="492"/>
    </location>
</feature>
<dbReference type="InterPro" id="IPR023615">
    <property type="entry name" value="Cyt_c_Oxase_su1_BS"/>
</dbReference>
<keyword evidence="7 17" id="KW-0812">Transmembrane</keyword>
<keyword evidence="11 18" id="KW-1133">Transmembrane helix</keyword>
<feature type="transmembrane region" description="Helical" evidence="18">
    <location>
        <begin position="35"/>
        <end position="58"/>
    </location>
</feature>
<evidence type="ECO:0000259" key="20">
    <source>
        <dbReference type="PROSITE" id="PS50855"/>
    </source>
</evidence>
<dbReference type="InterPro" id="IPR000883">
    <property type="entry name" value="Cyt_C_Oxase_1"/>
</dbReference>
<evidence type="ECO:0000313" key="21">
    <source>
        <dbReference type="EMBL" id="MDF3289759.1"/>
    </source>
</evidence>
<evidence type="ECO:0000256" key="8">
    <source>
        <dbReference type="ARBA" id="ARBA00022723"/>
    </source>
</evidence>
<evidence type="ECO:0000256" key="12">
    <source>
        <dbReference type="ARBA" id="ARBA00023004"/>
    </source>
</evidence>
<keyword evidence="22" id="KW-1185">Reference proteome</keyword>
<organism evidence="21 22">
    <name type="scientific">Streptomyces silvisoli</name>
    <dbReference type="NCBI Taxonomy" id="3034235"/>
    <lineage>
        <taxon>Bacteria</taxon>
        <taxon>Bacillati</taxon>
        <taxon>Actinomycetota</taxon>
        <taxon>Actinomycetes</taxon>
        <taxon>Kitasatosporales</taxon>
        <taxon>Streptomycetaceae</taxon>
        <taxon>Streptomyces</taxon>
    </lineage>
</organism>
<dbReference type="EC" id="7.1.1.9" evidence="18"/>
<dbReference type="Pfam" id="PF00115">
    <property type="entry name" value="COX1"/>
    <property type="match status" value="1"/>
</dbReference>
<feature type="transmembrane region" description="Helical" evidence="18">
    <location>
        <begin position="120"/>
        <end position="147"/>
    </location>
</feature>
<dbReference type="InterPro" id="IPR023616">
    <property type="entry name" value="Cyt_c_oxase-like_su1_dom"/>
</dbReference>
<keyword evidence="6 17" id="KW-0679">Respiratory chain</keyword>
<evidence type="ECO:0000313" key="22">
    <source>
        <dbReference type="Proteomes" id="UP001216579"/>
    </source>
</evidence>
<comment type="subcellular location">
    <subcellularLocation>
        <location evidence="18">Cell membrane</location>
        <topology evidence="18">Multi-pass membrane protein</topology>
    </subcellularLocation>
    <subcellularLocation>
        <location evidence="1">Membrane</location>
        <topology evidence="1">Multi-pass membrane protein</topology>
    </subcellularLocation>
</comment>
<dbReference type="PANTHER" id="PTHR10422">
    <property type="entry name" value="CYTOCHROME C OXIDASE SUBUNIT 1"/>
    <property type="match status" value="1"/>
</dbReference>
<dbReference type="CDD" id="cd01662">
    <property type="entry name" value="Ubiquinol_Oxidase_I"/>
    <property type="match status" value="1"/>
</dbReference>
<feature type="transmembrane region" description="Helical" evidence="18">
    <location>
        <begin position="426"/>
        <end position="448"/>
    </location>
</feature>
<dbReference type="PROSITE" id="PS00077">
    <property type="entry name" value="COX1_CUB"/>
    <property type="match status" value="1"/>
</dbReference>
<dbReference type="EMBL" id="JARJBC010000005">
    <property type="protein sequence ID" value="MDF3289759.1"/>
    <property type="molecule type" value="Genomic_DNA"/>
</dbReference>
<dbReference type="InterPro" id="IPR014241">
    <property type="entry name" value="Cyt_c_oxidase_su1_bac"/>
</dbReference>
<dbReference type="PRINTS" id="PR01165">
    <property type="entry name" value="CYCOXIDASEI"/>
</dbReference>
<sequence>MVRVDQEAVDQTVRTRPIRTGVTVRKWFTTTDHKVIGNLYMVTAFGFFLVAGLLAMMMRAELARPGLQFFTTAQYNQLFTIHGTIMMLLFATPMFAGFANAVMPLQIGAPDVAFPRLNAFTYWLFLFGGLMVLSGFLTPQGAAQFGWFAYAPLNNAVRSPGAGGDLWAMGLVVAGLSTTLGSVNFISTIVCLRAPGMTMFRMPIFTWNILFTSILALLAFPVLTAALLALEADRKFGTHVFDPANGGAILWQHLFWFFGHPEVYIVALPFFGVISEIIPAFSRKPTFGYVGMIGATIAITMLSASVWAHHMFATGSVLLPFFSLMSFFIAVPTGVKFFNWIGTMWNASLSFETPMLWAIGFLVSFLVGGLSGVLIASPPLDFHVTDSYFIVAHLHYVLFGTVVFAMFGGFYFWWPKWTGRMLNERLGKIHFWTLFVGFQGTFLVQHWLGAMGMPRRYADYLAVDGFTTLNTISSTSSFLLGLSTLPFLYNIWHTARYAPKVEVDDPWGFGRSLEWATSCPPPRHNFNSLPRVRSDSPAFDLHHPEVMASHGTTGKTKPTPDTLGEQST</sequence>
<evidence type="ECO:0000256" key="19">
    <source>
        <dbReference type="SAM" id="MobiDB-lite"/>
    </source>
</evidence>
<reference evidence="21 22" key="1">
    <citation type="submission" date="2023-03" db="EMBL/GenBank/DDBJ databases">
        <title>Draft genome sequence of Streptomyces sp. RB6PN23 isolated from peat swamp forest in Thailand.</title>
        <authorList>
            <person name="Klaysubun C."/>
            <person name="Duangmal K."/>
        </authorList>
    </citation>
    <scope>NUCLEOTIDE SEQUENCE [LARGE SCALE GENOMIC DNA]</scope>
    <source>
        <strain evidence="21 22">RB6PN23</strain>
    </source>
</reference>
<evidence type="ECO:0000256" key="7">
    <source>
        <dbReference type="ARBA" id="ARBA00022692"/>
    </source>
</evidence>
<feature type="transmembrane region" description="Helical" evidence="18">
    <location>
        <begin position="78"/>
        <end position="99"/>
    </location>
</feature>
<accession>A0ABT5ZIW0</accession>